<keyword evidence="2" id="KW-1185">Reference proteome</keyword>
<evidence type="ECO:0000313" key="2">
    <source>
        <dbReference type="Proteomes" id="UP000245506"/>
    </source>
</evidence>
<dbReference type="Proteomes" id="UP000245506">
    <property type="component" value="Unassembled WGS sequence"/>
</dbReference>
<evidence type="ECO:0000313" key="1">
    <source>
        <dbReference type="EMBL" id="PWQ99241.1"/>
    </source>
</evidence>
<accession>A0A317CLZ3</accession>
<comment type="caution">
    <text evidence="1">The sequence shown here is derived from an EMBL/GenBank/DDBJ whole genome shotgun (WGS) entry which is preliminary data.</text>
</comment>
<dbReference type="AlphaFoldDB" id="A0A317CLZ3"/>
<dbReference type="EMBL" id="QGKL01000007">
    <property type="protein sequence ID" value="PWQ99241.1"/>
    <property type="molecule type" value="Genomic_DNA"/>
</dbReference>
<proteinExistence type="predicted"/>
<gene>
    <name evidence="1" type="ORF">DKT75_01460</name>
</gene>
<reference evidence="1 2" key="1">
    <citation type="submission" date="2018-05" db="EMBL/GenBank/DDBJ databases">
        <title>Leucothrix arctica sp. nov., isolated from Arctic seawater.</title>
        <authorList>
            <person name="Choi A."/>
            <person name="Baek K."/>
        </authorList>
    </citation>
    <scope>NUCLEOTIDE SEQUENCE [LARGE SCALE GENOMIC DNA]</scope>
    <source>
        <strain evidence="1 2">IMCC9719</strain>
    </source>
</reference>
<name>A0A317CLZ3_9GAMM</name>
<organism evidence="1 2">
    <name type="scientific">Leucothrix arctica</name>
    <dbReference type="NCBI Taxonomy" id="1481894"/>
    <lineage>
        <taxon>Bacteria</taxon>
        <taxon>Pseudomonadati</taxon>
        <taxon>Pseudomonadota</taxon>
        <taxon>Gammaproteobacteria</taxon>
        <taxon>Thiotrichales</taxon>
        <taxon>Thiotrichaceae</taxon>
        <taxon>Leucothrix</taxon>
    </lineage>
</organism>
<sequence>MEWEYGTWTGSFAGFDEVGRQLGEANVLPEWLASPLDDKWTPFRGPGSRKGHPYNIDAFKEMGHCWNDLLLDAATIRHWYSQRYLGMKKTLNARDLFIISSICVSIPSFLLRRKDDPTADGNLPRQSAAGFKVIGGMYAATSRMVSQAHPLLEDAELDVEAFLVFLEDERLLLSPESRACAAPANMIRQILNALINPASDIPVDQGFAYLNDDIERAFDYGVMCARLDLSVLLHWQGLRYYLQMLVAMPEVPLDVIDYLQADPELSLEGSAALHEYVSMTQSILEVVEKEGAEQALIAVLPTEENNASVMSLKEIGVHCFELETVMRKLVCTQQVKLDQILQKSPSALSIKRWSPAPGSLFLKQLFKIAPQLTGSIRE</sequence>
<protein>
    <submittedName>
        <fullName evidence="1">Uncharacterized protein</fullName>
    </submittedName>
</protein>